<dbReference type="Proteomes" id="UP000198598">
    <property type="component" value="Unassembled WGS sequence"/>
</dbReference>
<dbReference type="AlphaFoldDB" id="A0A1I2D478"/>
<sequence>MLYFLKFVYSQIRPHNLMAIKKIATVQASRLWLGQ</sequence>
<protein>
    <submittedName>
        <fullName evidence="1">Uncharacterized protein</fullName>
    </submittedName>
</protein>
<dbReference type="EMBL" id="FOLQ01000019">
    <property type="protein sequence ID" value="SFE75309.1"/>
    <property type="molecule type" value="Genomic_DNA"/>
</dbReference>
<accession>A0A1I2D478</accession>
<evidence type="ECO:0000313" key="1">
    <source>
        <dbReference type="EMBL" id="SFE75309.1"/>
    </source>
</evidence>
<reference evidence="1 2" key="1">
    <citation type="submission" date="2016-10" db="EMBL/GenBank/DDBJ databases">
        <authorList>
            <person name="de Groot N.N."/>
        </authorList>
    </citation>
    <scope>NUCLEOTIDE SEQUENCE [LARGE SCALE GENOMIC DNA]</scope>
    <source>
        <strain evidence="1 2">DSM 26130</strain>
    </source>
</reference>
<proteinExistence type="predicted"/>
<evidence type="ECO:0000313" key="2">
    <source>
        <dbReference type="Proteomes" id="UP000198598"/>
    </source>
</evidence>
<organism evidence="1 2">
    <name type="scientific">Spirosoma endophyticum</name>
    <dbReference type="NCBI Taxonomy" id="662367"/>
    <lineage>
        <taxon>Bacteria</taxon>
        <taxon>Pseudomonadati</taxon>
        <taxon>Bacteroidota</taxon>
        <taxon>Cytophagia</taxon>
        <taxon>Cytophagales</taxon>
        <taxon>Cytophagaceae</taxon>
        <taxon>Spirosoma</taxon>
    </lineage>
</organism>
<gene>
    <name evidence="1" type="ORF">SAMN05216167_1192</name>
</gene>
<keyword evidence="2" id="KW-1185">Reference proteome</keyword>
<name>A0A1I2D478_9BACT</name>
<dbReference type="STRING" id="662367.SAMN05216167_1192"/>